<proteinExistence type="predicted"/>
<dbReference type="EMBL" id="JAUTDP010000015">
    <property type="protein sequence ID" value="KAK3388780.1"/>
    <property type="molecule type" value="Genomic_DNA"/>
</dbReference>
<comment type="caution">
    <text evidence="1">The sequence shown here is derived from an EMBL/GenBank/DDBJ whole genome shotgun (WGS) entry which is preliminary data.</text>
</comment>
<reference evidence="1" key="1">
    <citation type="journal article" date="2023" name="Mol. Phylogenet. Evol.">
        <title>Genome-scale phylogeny and comparative genomics of the fungal order Sordariales.</title>
        <authorList>
            <person name="Hensen N."/>
            <person name="Bonometti L."/>
            <person name="Westerberg I."/>
            <person name="Brannstrom I.O."/>
            <person name="Guillou S."/>
            <person name="Cros-Aarteil S."/>
            <person name="Calhoun S."/>
            <person name="Haridas S."/>
            <person name="Kuo A."/>
            <person name="Mondo S."/>
            <person name="Pangilinan J."/>
            <person name="Riley R."/>
            <person name="LaButti K."/>
            <person name="Andreopoulos B."/>
            <person name="Lipzen A."/>
            <person name="Chen C."/>
            <person name="Yan M."/>
            <person name="Daum C."/>
            <person name="Ng V."/>
            <person name="Clum A."/>
            <person name="Steindorff A."/>
            <person name="Ohm R.A."/>
            <person name="Martin F."/>
            <person name="Silar P."/>
            <person name="Natvig D.O."/>
            <person name="Lalanne C."/>
            <person name="Gautier V."/>
            <person name="Ament-Velasquez S.L."/>
            <person name="Kruys A."/>
            <person name="Hutchinson M.I."/>
            <person name="Powell A.J."/>
            <person name="Barry K."/>
            <person name="Miller A.N."/>
            <person name="Grigoriev I.V."/>
            <person name="Debuchy R."/>
            <person name="Gladieux P."/>
            <person name="Hiltunen Thoren M."/>
            <person name="Johannesson H."/>
        </authorList>
    </citation>
    <scope>NUCLEOTIDE SEQUENCE</scope>
    <source>
        <strain evidence="1">FGSC 1904</strain>
    </source>
</reference>
<dbReference type="Proteomes" id="UP001281003">
    <property type="component" value="Unassembled WGS sequence"/>
</dbReference>
<gene>
    <name evidence="1" type="ORF">B0T20DRAFT_397766</name>
</gene>
<sequence length="298" mass="33119">MCQINLLHFSSPTASFRTASNIPARPSSEADFITNSYPTHQFTPCPTHHLTNSDGVCVAYKQATPCRLYRFHSAEDLDLSFHECPSLVVTHEHHPLSLIIPSSSQPATSRSRDVDDSDLVALEGAMTDIATLESLKQAKAALLKVADEIRSHIVVIDNAVVEGSKVMERLFIDFALAADDVSTEQAFLLTRETQLQRAVAYCREIRECDEKVCELFREFLVRRKRMEEMVVAVEKEGIAVASEEGAGYSVEKAKVDLRQLSPENVNDECEGPLTRGRELRGELVRLLEAVEGFAVQSV</sequence>
<protein>
    <submittedName>
        <fullName evidence="1">Uncharacterized protein</fullName>
    </submittedName>
</protein>
<keyword evidence="2" id="KW-1185">Reference proteome</keyword>
<reference evidence="1" key="2">
    <citation type="submission" date="2023-07" db="EMBL/GenBank/DDBJ databases">
        <authorList>
            <consortium name="Lawrence Berkeley National Laboratory"/>
            <person name="Haridas S."/>
            <person name="Hensen N."/>
            <person name="Bonometti L."/>
            <person name="Westerberg I."/>
            <person name="Brannstrom I.O."/>
            <person name="Guillou S."/>
            <person name="Cros-Aarteil S."/>
            <person name="Calhoun S."/>
            <person name="Kuo A."/>
            <person name="Mondo S."/>
            <person name="Pangilinan J."/>
            <person name="Riley R."/>
            <person name="LaButti K."/>
            <person name="Andreopoulos B."/>
            <person name="Lipzen A."/>
            <person name="Chen C."/>
            <person name="Yanf M."/>
            <person name="Daum C."/>
            <person name="Ng V."/>
            <person name="Clum A."/>
            <person name="Steindorff A."/>
            <person name="Ohm R."/>
            <person name="Martin F."/>
            <person name="Silar P."/>
            <person name="Natvig D."/>
            <person name="Lalanne C."/>
            <person name="Gautier V."/>
            <person name="Ament-velasquez S.L."/>
            <person name="Kruys A."/>
            <person name="Hutchinson M.I."/>
            <person name="Powell A.J."/>
            <person name="Barry K."/>
            <person name="Miller A.N."/>
            <person name="Grigoriev I.V."/>
            <person name="Debuchy R."/>
            <person name="Gladieux P."/>
            <person name="Thoren M.H."/>
            <person name="Johannesson H."/>
        </authorList>
    </citation>
    <scope>NUCLEOTIDE SEQUENCE</scope>
    <source>
        <strain evidence="1">FGSC 1904</strain>
    </source>
</reference>
<evidence type="ECO:0000313" key="2">
    <source>
        <dbReference type="Proteomes" id="UP001281003"/>
    </source>
</evidence>
<organism evidence="1 2">
    <name type="scientific">Sordaria brevicollis</name>
    <dbReference type="NCBI Taxonomy" id="83679"/>
    <lineage>
        <taxon>Eukaryota</taxon>
        <taxon>Fungi</taxon>
        <taxon>Dikarya</taxon>
        <taxon>Ascomycota</taxon>
        <taxon>Pezizomycotina</taxon>
        <taxon>Sordariomycetes</taxon>
        <taxon>Sordariomycetidae</taxon>
        <taxon>Sordariales</taxon>
        <taxon>Sordariaceae</taxon>
        <taxon>Sordaria</taxon>
    </lineage>
</organism>
<name>A0AAE0U316_SORBR</name>
<evidence type="ECO:0000313" key="1">
    <source>
        <dbReference type="EMBL" id="KAK3388780.1"/>
    </source>
</evidence>
<dbReference type="AlphaFoldDB" id="A0AAE0U316"/>
<accession>A0AAE0U316</accession>